<protein>
    <recommendedName>
        <fullName evidence="7">D,D-heptose 1,7-bisphosphate phosphatase</fullName>
    </recommendedName>
</protein>
<keyword evidence="3" id="KW-0963">Cytoplasm</keyword>
<dbReference type="PANTHER" id="PTHR42891:SF1">
    <property type="entry name" value="D-GLYCERO-BETA-D-MANNO-HEPTOSE-1,7-BISPHOSPHATE 7-PHOSPHATASE"/>
    <property type="match status" value="1"/>
</dbReference>
<dbReference type="Gene3D" id="3.40.50.1000">
    <property type="entry name" value="HAD superfamily/HAD-like"/>
    <property type="match status" value="1"/>
</dbReference>
<comment type="similarity">
    <text evidence="2">Belongs to the GmhB family.</text>
</comment>
<evidence type="ECO:0000256" key="3">
    <source>
        <dbReference type="ARBA" id="ARBA00022490"/>
    </source>
</evidence>
<dbReference type="PANTHER" id="PTHR42891">
    <property type="entry name" value="D-GLYCERO-BETA-D-MANNO-HEPTOSE-1,7-BISPHOSPHATE 7-PHOSPHATASE"/>
    <property type="match status" value="1"/>
</dbReference>
<keyword evidence="9" id="KW-1185">Reference proteome</keyword>
<dbReference type="AlphaFoldDB" id="E5Y4I1"/>
<dbReference type="InterPro" id="IPR023214">
    <property type="entry name" value="HAD_sf"/>
</dbReference>
<accession>E5Y4I1</accession>
<dbReference type="GO" id="GO:0005975">
    <property type="term" value="P:carbohydrate metabolic process"/>
    <property type="evidence" value="ECO:0007669"/>
    <property type="project" value="InterPro"/>
</dbReference>
<dbReference type="GO" id="GO:0005737">
    <property type="term" value="C:cytoplasm"/>
    <property type="evidence" value="ECO:0007669"/>
    <property type="project" value="UniProtKB-SubCell"/>
</dbReference>
<proteinExistence type="inferred from homology"/>
<name>E5Y4I1_BILW3</name>
<evidence type="ECO:0000313" key="8">
    <source>
        <dbReference type="EMBL" id="EFV45089.1"/>
    </source>
</evidence>
<keyword evidence="4" id="KW-0479">Metal-binding</keyword>
<dbReference type="Proteomes" id="UP000006034">
    <property type="component" value="Unassembled WGS sequence"/>
</dbReference>
<dbReference type="eggNOG" id="COG0241">
    <property type="taxonomic scope" value="Bacteria"/>
</dbReference>
<keyword evidence="6" id="KW-0119">Carbohydrate metabolism</keyword>
<reference evidence="8 9" key="2">
    <citation type="submission" date="2013-04" db="EMBL/GenBank/DDBJ databases">
        <title>The Genome Sequence of Bilophila wadsworthia 3_1_6.</title>
        <authorList>
            <consortium name="The Broad Institute Genomics Platform"/>
            <person name="Earl A."/>
            <person name="Ward D."/>
            <person name="Feldgarden M."/>
            <person name="Gevers D."/>
            <person name="Sibley C."/>
            <person name="Strauss J."/>
            <person name="Allen-Vercoe E."/>
            <person name="Walker B."/>
            <person name="Young S."/>
            <person name="Zeng Q."/>
            <person name="Gargeya S."/>
            <person name="Fitzgerald M."/>
            <person name="Haas B."/>
            <person name="Abouelleil A."/>
            <person name="Allen A.W."/>
            <person name="Alvarado L."/>
            <person name="Arachchi H.M."/>
            <person name="Berlin A.M."/>
            <person name="Chapman S.B."/>
            <person name="Gainer-Dewar J."/>
            <person name="Goldberg J."/>
            <person name="Griggs A."/>
            <person name="Gujja S."/>
            <person name="Hansen M."/>
            <person name="Howarth C."/>
            <person name="Imamovic A."/>
            <person name="Ireland A."/>
            <person name="Larimer J."/>
            <person name="McCowan C."/>
            <person name="Murphy C."/>
            <person name="Pearson M."/>
            <person name="Poon T.W."/>
            <person name="Priest M."/>
            <person name="Roberts A."/>
            <person name="Saif S."/>
            <person name="Shea T."/>
            <person name="Sisk P."/>
            <person name="Sykes S."/>
            <person name="Wortman J."/>
            <person name="Nusbaum C."/>
            <person name="Birren B."/>
        </authorList>
    </citation>
    <scope>NUCLEOTIDE SEQUENCE [LARGE SCALE GENOMIC DNA]</scope>
    <source>
        <strain evidence="8 9">3_1_6</strain>
    </source>
</reference>
<comment type="subcellular location">
    <subcellularLocation>
        <location evidence="1">Cytoplasm</location>
    </subcellularLocation>
</comment>
<evidence type="ECO:0000256" key="2">
    <source>
        <dbReference type="ARBA" id="ARBA00005628"/>
    </source>
</evidence>
<dbReference type="OrthoDB" id="9814110at2"/>
<dbReference type="InterPro" id="IPR036412">
    <property type="entry name" value="HAD-like_sf"/>
</dbReference>
<gene>
    <name evidence="8" type="ORF">HMPREF0179_01093</name>
</gene>
<evidence type="ECO:0000256" key="5">
    <source>
        <dbReference type="ARBA" id="ARBA00022801"/>
    </source>
</evidence>
<evidence type="ECO:0000256" key="6">
    <source>
        <dbReference type="ARBA" id="ARBA00023277"/>
    </source>
</evidence>
<dbReference type="InterPro" id="IPR006543">
    <property type="entry name" value="Histidinol-phos"/>
</dbReference>
<dbReference type="NCBIfam" id="TIGR01656">
    <property type="entry name" value="Histidinol-ppas"/>
    <property type="match status" value="1"/>
</dbReference>
<comment type="caution">
    <text evidence="8">The sequence shown here is derived from an EMBL/GenBank/DDBJ whole genome shotgun (WGS) entry which is preliminary data.</text>
</comment>
<evidence type="ECO:0000256" key="7">
    <source>
        <dbReference type="ARBA" id="ARBA00031828"/>
    </source>
</evidence>
<organism evidence="8 9">
    <name type="scientific">Bilophila wadsworthia (strain 3_1_6)</name>
    <dbReference type="NCBI Taxonomy" id="563192"/>
    <lineage>
        <taxon>Bacteria</taxon>
        <taxon>Pseudomonadati</taxon>
        <taxon>Thermodesulfobacteriota</taxon>
        <taxon>Desulfovibrionia</taxon>
        <taxon>Desulfovibrionales</taxon>
        <taxon>Desulfovibrionaceae</taxon>
        <taxon>Bilophila</taxon>
    </lineage>
</organism>
<dbReference type="STRING" id="563192.HMPREF0179_01093"/>
<reference evidence="8 9" key="1">
    <citation type="submission" date="2010-10" db="EMBL/GenBank/DDBJ databases">
        <authorList>
            <consortium name="The Broad Institute Genome Sequencing Platform"/>
            <person name="Ward D."/>
            <person name="Earl A."/>
            <person name="Feldgarden M."/>
            <person name="Young S.K."/>
            <person name="Gargeya S."/>
            <person name="Zeng Q."/>
            <person name="Alvarado L."/>
            <person name="Berlin A."/>
            <person name="Bochicchio J."/>
            <person name="Chapman S.B."/>
            <person name="Chen Z."/>
            <person name="Freedman E."/>
            <person name="Gellesch M."/>
            <person name="Goldberg J."/>
            <person name="Griggs A."/>
            <person name="Gujja S."/>
            <person name="Heilman E."/>
            <person name="Heiman D."/>
            <person name="Howarth C."/>
            <person name="Mehta T."/>
            <person name="Neiman D."/>
            <person name="Pearson M."/>
            <person name="Roberts A."/>
            <person name="Saif S."/>
            <person name="Shea T."/>
            <person name="Shenoy N."/>
            <person name="Sisk P."/>
            <person name="Stolte C."/>
            <person name="Sykes S."/>
            <person name="White J."/>
            <person name="Yandava C."/>
            <person name="Allen-Vercoe E."/>
            <person name="Sibley C."/>
            <person name="Ambrose C.E."/>
            <person name="Strauss J."/>
            <person name="Daigneault M."/>
            <person name="Haas B."/>
            <person name="Nusbaum C."/>
            <person name="Birren B."/>
        </authorList>
    </citation>
    <scope>NUCLEOTIDE SEQUENCE [LARGE SCALE GENOMIC DNA]</scope>
    <source>
        <strain evidence="8 9">3_1_6</strain>
    </source>
</reference>
<dbReference type="InterPro" id="IPR006549">
    <property type="entry name" value="HAD-SF_hydro_IIIA"/>
</dbReference>
<dbReference type="HOGENOM" id="CLU_085077_2_1_7"/>
<dbReference type="GO" id="GO:0016791">
    <property type="term" value="F:phosphatase activity"/>
    <property type="evidence" value="ECO:0007669"/>
    <property type="project" value="InterPro"/>
</dbReference>
<dbReference type="Pfam" id="PF13242">
    <property type="entry name" value="Hydrolase_like"/>
    <property type="match status" value="1"/>
</dbReference>
<evidence type="ECO:0000313" key="9">
    <source>
        <dbReference type="Proteomes" id="UP000006034"/>
    </source>
</evidence>
<dbReference type="SUPFAM" id="SSF56784">
    <property type="entry name" value="HAD-like"/>
    <property type="match status" value="1"/>
</dbReference>
<evidence type="ECO:0000256" key="1">
    <source>
        <dbReference type="ARBA" id="ARBA00004496"/>
    </source>
</evidence>
<dbReference type="NCBIfam" id="TIGR01662">
    <property type="entry name" value="HAD-SF-IIIA"/>
    <property type="match status" value="1"/>
</dbReference>
<dbReference type="RefSeq" id="WP_005025940.1">
    <property type="nucleotide sequence ID" value="NZ_KE150238.1"/>
</dbReference>
<sequence length="204" mass="21731">MSVSCAVLLDRDGTLIEDKHYLSEPSGVALLPGVGPALSRLVQAGHRLFLVSNQSGVGRGYFTEQAVVACQKRLEELLDPYGVAFTDAVWCPHAPEESCFCRKPLPGMFDELRARHGLLPETTFMIGDKLDDLGFAANAGLSAGLLVLSGKGAEHARKAGYPVPVSGIVEVPGAPRRVVAADFESAVAWIVRDIENRGGEEGAF</sequence>
<dbReference type="GO" id="GO:0046872">
    <property type="term" value="F:metal ion binding"/>
    <property type="evidence" value="ECO:0007669"/>
    <property type="project" value="UniProtKB-KW"/>
</dbReference>
<dbReference type="GeneID" id="78086233"/>
<dbReference type="EMBL" id="ADCP02000001">
    <property type="protein sequence ID" value="EFV45089.1"/>
    <property type="molecule type" value="Genomic_DNA"/>
</dbReference>
<keyword evidence="5" id="KW-0378">Hydrolase</keyword>
<dbReference type="InterPro" id="IPR004446">
    <property type="entry name" value="Heptose_bisP_phosphatase"/>
</dbReference>
<dbReference type="CDD" id="cd07503">
    <property type="entry name" value="HAD_HisB-N"/>
    <property type="match status" value="1"/>
</dbReference>
<evidence type="ECO:0000256" key="4">
    <source>
        <dbReference type="ARBA" id="ARBA00022723"/>
    </source>
</evidence>